<evidence type="ECO:0000256" key="7">
    <source>
        <dbReference type="SAM" id="Phobius"/>
    </source>
</evidence>
<comment type="similarity">
    <text evidence="1">Belongs to the FtsK/SpoIIIE/SftA family.</text>
</comment>
<keyword evidence="4" id="KW-0238">DNA-binding</keyword>
<name>A0A1F7WT07_9BACT</name>
<dbReference type="SUPFAM" id="SSF52540">
    <property type="entry name" value="P-loop containing nucleoside triphosphate hydrolases"/>
    <property type="match status" value="1"/>
</dbReference>
<dbReference type="InterPro" id="IPR041027">
    <property type="entry name" value="FtsK_alpha"/>
</dbReference>
<dbReference type="SMART" id="SM00382">
    <property type="entry name" value="AAA"/>
    <property type="match status" value="1"/>
</dbReference>
<feature type="transmembrane region" description="Helical" evidence="7">
    <location>
        <begin position="171"/>
        <end position="200"/>
    </location>
</feature>
<dbReference type="PANTHER" id="PTHR22683">
    <property type="entry name" value="SPORULATION PROTEIN RELATED"/>
    <property type="match status" value="1"/>
</dbReference>
<dbReference type="InterPro" id="IPR018541">
    <property type="entry name" value="Ftsk_gamma"/>
</dbReference>
<dbReference type="InterPro" id="IPR027417">
    <property type="entry name" value="P-loop_NTPase"/>
</dbReference>
<evidence type="ECO:0000313" key="10">
    <source>
        <dbReference type="Proteomes" id="UP000178735"/>
    </source>
</evidence>
<keyword evidence="2 5" id="KW-0547">Nucleotide-binding</keyword>
<gene>
    <name evidence="9" type="ORF">A2008_04545</name>
</gene>
<dbReference type="Gene3D" id="1.10.10.10">
    <property type="entry name" value="Winged helix-like DNA-binding domain superfamily/Winged helix DNA-binding domain"/>
    <property type="match status" value="1"/>
</dbReference>
<dbReference type="Pfam" id="PF01580">
    <property type="entry name" value="FtsK_SpoIIIE"/>
    <property type="match status" value="1"/>
</dbReference>
<evidence type="ECO:0000256" key="1">
    <source>
        <dbReference type="ARBA" id="ARBA00006474"/>
    </source>
</evidence>
<evidence type="ECO:0000256" key="4">
    <source>
        <dbReference type="ARBA" id="ARBA00023125"/>
    </source>
</evidence>
<feature type="region of interest" description="Disordered" evidence="6">
    <location>
        <begin position="331"/>
        <end position="366"/>
    </location>
</feature>
<dbReference type="AlphaFoldDB" id="A0A1F7WT07"/>
<feature type="compositionally biased region" description="Polar residues" evidence="6">
    <location>
        <begin position="18"/>
        <end position="27"/>
    </location>
</feature>
<dbReference type="Pfam" id="PF17854">
    <property type="entry name" value="FtsK_alpha"/>
    <property type="match status" value="1"/>
</dbReference>
<dbReference type="PROSITE" id="PS50901">
    <property type="entry name" value="FTSK"/>
    <property type="match status" value="1"/>
</dbReference>
<dbReference type="InterPro" id="IPR036390">
    <property type="entry name" value="WH_DNA-bd_sf"/>
</dbReference>
<dbReference type="STRING" id="1817813.A2008_04545"/>
<evidence type="ECO:0000256" key="5">
    <source>
        <dbReference type="PROSITE-ProRule" id="PRU00289"/>
    </source>
</evidence>
<dbReference type="PANTHER" id="PTHR22683:SF41">
    <property type="entry name" value="DNA TRANSLOCASE FTSK"/>
    <property type="match status" value="1"/>
</dbReference>
<accession>A0A1F7WT07</accession>
<sequence length="935" mass="102520">MYHEIIRRVLILFTSGKNTGESESTLPSDKEKTDKKSKRTPREAPPAPSEIEVRKRAEFSGLLLMFASVVLLVFFIIKPSESKWLGAAYGLLHWFKLQFGVTMYFVSFLLWFFGIQKFMHGAITNKNSEYAGYFSLLLFSNLFFEILNSTGGLFGSYVASRAVPVFGNAGVLLVSVFGSLIGASIAFNILLAPLFVSAVSGCAAMVFGALKMVIFAAAFVLTFILKALSASALLIFDYAKNLFSNVPAETGREYGSLKGSADGVEMFRKEEELEKPGSDDNGQAETLEDKLFSNFKKGGDDYIVKGDDGGAVSDAINLDGYSAGRLENIARTRKENPADAPAEEPAKKVLEEADGEEDGEKLTVKASARNLDLDAVPITRSYDAPRDGSGASPAEEALLKNYYSKNSSGKFAGSSETVRETGTDYDDYDYPDFNAILKPVEKIEGISEEELKANAEKLVTTLKNFSVEVKIAHITCGPTVTRYELQPASGVKVSKVVGLADDLALALATSSLRMEAPIPGKAAIGVEVPNTKPVPVFFSELITLPEFNESKSPLLFALGKTITGQPIIADLRNMPHLLVAGTTGSGKSVCVNTIIASILFHARPDEVRFVMVDPKMVELTGYNDIPHLIHPVVVKVKDVPFLLEWGVYEMERRYRLLSAFGVRAIDGFNAVVDEYNSGRRGLNDRESAELVEQGLESLEKLPFLVFVIDELADIMMTDKSNKVEEYICRLAQMARAVGMHLIVATQRPSVNVITGLIKANLPSRIAFAVSSVTDSRTILDCKGAEKLIGRGDMLYLPTGLQKPVRVQGAYVRDEEIRKLTDFLRSNYEPDYKPEVGEKISEYQHAGDEDGGESGGGFDSDSAADELFYDAARLVVENKMGSASMLQRILKIGHNRALKLMDRMEKMGVVGPFEDKKPRKVLWSIKDLEDNIRKVA</sequence>
<comment type="caution">
    <text evidence="9">The sequence shown here is derived from an EMBL/GenBank/DDBJ whole genome shotgun (WGS) entry which is preliminary data.</text>
</comment>
<dbReference type="InterPro" id="IPR036388">
    <property type="entry name" value="WH-like_DNA-bd_sf"/>
</dbReference>
<proteinExistence type="inferred from homology"/>
<dbReference type="InterPro" id="IPR050206">
    <property type="entry name" value="FtsK/SpoIIIE/SftA"/>
</dbReference>
<evidence type="ECO:0000256" key="3">
    <source>
        <dbReference type="ARBA" id="ARBA00022840"/>
    </source>
</evidence>
<feature type="region of interest" description="Disordered" evidence="6">
    <location>
        <begin position="18"/>
        <end position="49"/>
    </location>
</feature>
<keyword evidence="7" id="KW-0812">Transmembrane</keyword>
<dbReference type="SMART" id="SM00843">
    <property type="entry name" value="Ftsk_gamma"/>
    <property type="match status" value="1"/>
</dbReference>
<dbReference type="SUPFAM" id="SSF46785">
    <property type="entry name" value="Winged helix' DNA-binding domain"/>
    <property type="match status" value="1"/>
</dbReference>
<feature type="binding site" evidence="5">
    <location>
        <begin position="581"/>
        <end position="588"/>
    </location>
    <ligand>
        <name>ATP</name>
        <dbReference type="ChEBI" id="CHEBI:30616"/>
    </ligand>
</feature>
<evidence type="ECO:0000256" key="2">
    <source>
        <dbReference type="ARBA" id="ARBA00022741"/>
    </source>
</evidence>
<feature type="transmembrane region" description="Helical" evidence="7">
    <location>
        <begin position="212"/>
        <end position="236"/>
    </location>
</feature>
<evidence type="ECO:0000259" key="8">
    <source>
        <dbReference type="PROSITE" id="PS50901"/>
    </source>
</evidence>
<dbReference type="InterPro" id="IPR002543">
    <property type="entry name" value="FtsK_dom"/>
</dbReference>
<dbReference type="EMBL" id="MGFH01000090">
    <property type="protein sequence ID" value="OGM05911.1"/>
    <property type="molecule type" value="Genomic_DNA"/>
</dbReference>
<feature type="domain" description="FtsK" evidence="8">
    <location>
        <begin position="564"/>
        <end position="776"/>
    </location>
</feature>
<dbReference type="GO" id="GO:0003677">
    <property type="term" value="F:DNA binding"/>
    <property type="evidence" value="ECO:0007669"/>
    <property type="project" value="UniProtKB-KW"/>
</dbReference>
<keyword evidence="7" id="KW-0472">Membrane</keyword>
<dbReference type="Proteomes" id="UP000178735">
    <property type="component" value="Unassembled WGS sequence"/>
</dbReference>
<dbReference type="InterPro" id="IPR003593">
    <property type="entry name" value="AAA+_ATPase"/>
</dbReference>
<feature type="transmembrane region" description="Helical" evidence="7">
    <location>
        <begin position="136"/>
        <end position="159"/>
    </location>
</feature>
<feature type="transmembrane region" description="Helical" evidence="7">
    <location>
        <begin position="59"/>
        <end position="77"/>
    </location>
</feature>
<keyword evidence="3 5" id="KW-0067">ATP-binding</keyword>
<keyword evidence="7" id="KW-1133">Transmembrane helix</keyword>
<feature type="transmembrane region" description="Helical" evidence="7">
    <location>
        <begin position="97"/>
        <end position="115"/>
    </location>
</feature>
<dbReference type="Gene3D" id="3.40.50.300">
    <property type="entry name" value="P-loop containing nucleotide triphosphate hydrolases"/>
    <property type="match status" value="1"/>
</dbReference>
<dbReference type="Gene3D" id="3.30.980.40">
    <property type="match status" value="1"/>
</dbReference>
<dbReference type="GO" id="GO:0005524">
    <property type="term" value="F:ATP binding"/>
    <property type="evidence" value="ECO:0007669"/>
    <property type="project" value="UniProtKB-UniRule"/>
</dbReference>
<protein>
    <recommendedName>
        <fullName evidence="8">FtsK domain-containing protein</fullName>
    </recommendedName>
</protein>
<evidence type="ECO:0000313" key="9">
    <source>
        <dbReference type="EMBL" id="OGM05911.1"/>
    </source>
</evidence>
<organism evidence="9 10">
    <name type="scientific">Candidatus Wallbacteria bacterium GWC2_49_35</name>
    <dbReference type="NCBI Taxonomy" id="1817813"/>
    <lineage>
        <taxon>Bacteria</taxon>
        <taxon>Candidatus Walliibacteriota</taxon>
    </lineage>
</organism>
<dbReference type="Pfam" id="PF09397">
    <property type="entry name" value="FtsK_gamma"/>
    <property type="match status" value="1"/>
</dbReference>
<evidence type="ECO:0000256" key="6">
    <source>
        <dbReference type="SAM" id="MobiDB-lite"/>
    </source>
</evidence>
<reference evidence="9 10" key="1">
    <citation type="journal article" date="2016" name="Nat. Commun.">
        <title>Thousands of microbial genomes shed light on interconnected biogeochemical processes in an aquifer system.</title>
        <authorList>
            <person name="Anantharaman K."/>
            <person name="Brown C.T."/>
            <person name="Hug L.A."/>
            <person name="Sharon I."/>
            <person name="Castelle C.J."/>
            <person name="Probst A.J."/>
            <person name="Thomas B.C."/>
            <person name="Singh A."/>
            <person name="Wilkins M.J."/>
            <person name="Karaoz U."/>
            <person name="Brodie E.L."/>
            <person name="Williams K.H."/>
            <person name="Hubbard S.S."/>
            <person name="Banfield J.F."/>
        </authorList>
    </citation>
    <scope>NUCLEOTIDE SEQUENCE [LARGE SCALE GENOMIC DNA]</scope>
</reference>